<dbReference type="Proteomes" id="UP000199320">
    <property type="component" value="Unassembled WGS sequence"/>
</dbReference>
<reference evidence="3" key="1">
    <citation type="submission" date="2016-10" db="EMBL/GenBank/DDBJ databases">
        <authorList>
            <person name="Varghese N."/>
            <person name="Submissions S."/>
        </authorList>
    </citation>
    <scope>NUCLEOTIDE SEQUENCE [LARGE SCALE GENOMIC DNA]</scope>
    <source>
        <strain evidence="3">CDM_6</strain>
    </source>
</reference>
<proteinExistence type="predicted"/>
<gene>
    <name evidence="2" type="ORF">SAMN04488694_12621</name>
</gene>
<protein>
    <submittedName>
        <fullName evidence="2">Uncharacterized protein</fullName>
    </submittedName>
</protein>
<keyword evidence="3" id="KW-1185">Reference proteome</keyword>
<evidence type="ECO:0000313" key="2">
    <source>
        <dbReference type="EMBL" id="SEU00944.1"/>
    </source>
</evidence>
<feature type="region of interest" description="Disordered" evidence="1">
    <location>
        <begin position="1"/>
        <end position="23"/>
    </location>
</feature>
<dbReference type="AlphaFoldDB" id="A0A1I0IWD3"/>
<organism evidence="2 3">
    <name type="scientific">Natrinema hispanicum</name>
    <dbReference type="NCBI Taxonomy" id="392421"/>
    <lineage>
        <taxon>Archaea</taxon>
        <taxon>Methanobacteriati</taxon>
        <taxon>Methanobacteriota</taxon>
        <taxon>Stenosarchaea group</taxon>
        <taxon>Halobacteria</taxon>
        <taxon>Halobacteriales</taxon>
        <taxon>Natrialbaceae</taxon>
        <taxon>Natrinema</taxon>
    </lineage>
</organism>
<dbReference type="STRING" id="392421.SAMN04488694_12621"/>
<name>A0A1I0IWD3_9EURY</name>
<evidence type="ECO:0000256" key="1">
    <source>
        <dbReference type="SAM" id="MobiDB-lite"/>
    </source>
</evidence>
<dbReference type="OrthoDB" id="351141at2157"/>
<accession>A0A1I0IWD3</accession>
<sequence length="461" mass="51875">MADDNSSPDRYSRPPSFPLSGLQREYVSVGETGNYREAKLEQDVQKKIDQLGERFDRLFSDVELLHENGYLDEEHYADAWTNLMGFDEDDEWAEVIAESHLHADVGGSRPTSAPQKLARKFGQLLFMLMLFPDGIDEHEQTREDMAWGFLHGLFLDPSDGAQLGEPRHEAIEGIIEYLKERLETELKYDEEAISFHEGIREQREASREAEREIQEHIREVLNDADGIEVEDNLTPPEEFARGIDPRGVYTLLVDRLTEDPPSEDLLSNRLGTAGQQALFARQYGPLPEIDPDELVTREDLLAIVKEYNLATKAEIAERVYEDVVELEDAGWKGISAATVVKAIYNADSPLRSSTIAQKVATDSHKSVVTALCNSLAGQKELAERSWRPILEQNPDGWELTAYGEFVADELDARERGGDSRFAELNSHLFMVGLGDRPTSIADRVAKAADEIGLEMPEQSLE</sequence>
<evidence type="ECO:0000313" key="3">
    <source>
        <dbReference type="Proteomes" id="UP000199320"/>
    </source>
</evidence>
<dbReference type="EMBL" id="FOIC01000026">
    <property type="protein sequence ID" value="SEU00944.1"/>
    <property type="molecule type" value="Genomic_DNA"/>
</dbReference>
<dbReference type="RefSeq" id="WP_139246238.1">
    <property type="nucleotide sequence ID" value="NZ_FOIC01000026.1"/>
</dbReference>